<keyword evidence="1" id="KW-0812">Transmembrane</keyword>
<reference evidence="2 3" key="1">
    <citation type="submission" date="2021-10" db="EMBL/GenBank/DDBJ databases">
        <title>Collection of gut derived symbiotic bacterial strains cultured from healthy donors.</title>
        <authorList>
            <person name="Lin H."/>
            <person name="Littmann E."/>
            <person name="Kohout C."/>
            <person name="Pamer E.G."/>
        </authorList>
    </citation>
    <scope>NUCLEOTIDE SEQUENCE [LARGE SCALE GENOMIC DNA]</scope>
    <source>
        <strain evidence="2 3">DFI.1.165</strain>
    </source>
</reference>
<comment type="caution">
    <text evidence="2">The sequence shown here is derived from an EMBL/GenBank/DDBJ whole genome shotgun (WGS) entry which is preliminary data.</text>
</comment>
<dbReference type="EMBL" id="JAJCIS010000001">
    <property type="protein sequence ID" value="MCB7385898.1"/>
    <property type="molecule type" value="Genomic_DNA"/>
</dbReference>
<keyword evidence="1" id="KW-1133">Transmembrane helix</keyword>
<dbReference type="Pfam" id="PF07009">
    <property type="entry name" value="NusG_II"/>
    <property type="match status" value="1"/>
</dbReference>
<feature type="transmembrane region" description="Helical" evidence="1">
    <location>
        <begin position="12"/>
        <end position="32"/>
    </location>
</feature>
<keyword evidence="3" id="KW-1185">Reference proteome</keyword>
<dbReference type="CDD" id="cd09911">
    <property type="entry name" value="Lin0431_like"/>
    <property type="match status" value="1"/>
</dbReference>
<evidence type="ECO:0000256" key="1">
    <source>
        <dbReference type="SAM" id="Phobius"/>
    </source>
</evidence>
<gene>
    <name evidence="2" type="ORF">LIZ65_01245</name>
</gene>
<evidence type="ECO:0000313" key="2">
    <source>
        <dbReference type="EMBL" id="MCB7385898.1"/>
    </source>
</evidence>
<accession>A0ABS8DC08</accession>
<sequence length="125" mass="14162">MEKEKTMKKNDWLLLFVILLTAALIFFIRYFVGDEHPGYVTVRVGGEITETYDLSEDQTVKINEGTNVMKIEDKTVNMIDANCPDKLCVHQKPISKNNESIICLPNNVVVQIVSQDESELDAVTN</sequence>
<dbReference type="Gene3D" id="2.60.320.10">
    <property type="entry name" value="N-utilization substance G protein NusG, insert domain"/>
    <property type="match status" value="1"/>
</dbReference>
<name>A0ABS8DC08_9FIRM</name>
<protein>
    <submittedName>
        <fullName evidence="2">NusG domain II-containing protein</fullName>
    </submittedName>
</protein>
<proteinExistence type="predicted"/>
<keyword evidence="1" id="KW-0472">Membrane</keyword>
<dbReference type="Proteomes" id="UP001299546">
    <property type="component" value="Unassembled WGS sequence"/>
</dbReference>
<organism evidence="2 3">
    <name type="scientific">Bariatricus massiliensis</name>
    <dbReference type="NCBI Taxonomy" id="1745713"/>
    <lineage>
        <taxon>Bacteria</taxon>
        <taxon>Bacillati</taxon>
        <taxon>Bacillota</taxon>
        <taxon>Clostridia</taxon>
        <taxon>Lachnospirales</taxon>
        <taxon>Lachnospiraceae</taxon>
        <taxon>Bariatricus</taxon>
    </lineage>
</organism>
<dbReference type="RefSeq" id="WP_227183198.1">
    <property type="nucleotide sequence ID" value="NZ_JAJCIQ010000001.1"/>
</dbReference>
<dbReference type="InterPro" id="IPR038690">
    <property type="entry name" value="NusG_2_sf"/>
</dbReference>
<evidence type="ECO:0000313" key="3">
    <source>
        <dbReference type="Proteomes" id="UP001299546"/>
    </source>
</evidence>